<accession>A0A8B9GQ39</accession>
<protein>
    <submittedName>
        <fullName evidence="1">Uncharacterized protein</fullName>
    </submittedName>
</protein>
<reference evidence="1" key="1">
    <citation type="submission" date="2025-08" db="UniProtKB">
        <authorList>
            <consortium name="Ensembl"/>
        </authorList>
    </citation>
    <scope>IDENTIFICATION</scope>
</reference>
<name>A0A8B9GQ39_ASTMX</name>
<proteinExistence type="predicted"/>
<organism evidence="1 2">
    <name type="scientific">Astyanax mexicanus</name>
    <name type="common">Blind cave fish</name>
    <name type="synonym">Astyanax fasciatus mexicanus</name>
    <dbReference type="NCBI Taxonomy" id="7994"/>
    <lineage>
        <taxon>Eukaryota</taxon>
        <taxon>Metazoa</taxon>
        <taxon>Chordata</taxon>
        <taxon>Craniata</taxon>
        <taxon>Vertebrata</taxon>
        <taxon>Euteleostomi</taxon>
        <taxon>Actinopterygii</taxon>
        <taxon>Neopterygii</taxon>
        <taxon>Teleostei</taxon>
        <taxon>Ostariophysi</taxon>
        <taxon>Characiformes</taxon>
        <taxon>Characoidei</taxon>
        <taxon>Acestrorhamphidae</taxon>
        <taxon>Acestrorhamphinae</taxon>
        <taxon>Astyanax</taxon>
    </lineage>
</organism>
<dbReference type="Proteomes" id="UP000694621">
    <property type="component" value="Unplaced"/>
</dbReference>
<sequence>TSLKTISKLRDSLKLRKRGKYYKNISKLIKFSTFTQILYKWRKFKTIITLPTRRVAVSEVLWHKVTSKQLKAFLTLAFTHVRKS</sequence>
<dbReference type="AlphaFoldDB" id="A0A8B9GQ39"/>
<evidence type="ECO:0000313" key="1">
    <source>
        <dbReference type="Ensembl" id="ENSAMXP00005002186.1"/>
    </source>
</evidence>
<evidence type="ECO:0000313" key="2">
    <source>
        <dbReference type="Proteomes" id="UP000694621"/>
    </source>
</evidence>
<dbReference type="Ensembl" id="ENSAMXT00005002419.1">
    <property type="protein sequence ID" value="ENSAMXP00005002186.1"/>
    <property type="gene ID" value="ENSAMXG00005001183.1"/>
</dbReference>